<protein>
    <submittedName>
        <fullName evidence="5">Uncharacterized protein</fullName>
    </submittedName>
</protein>
<keyword evidence="3" id="KW-0378">Hydrolase</keyword>
<keyword evidence="2" id="KW-0479">Metal-binding</keyword>
<evidence type="ECO:0000313" key="5">
    <source>
        <dbReference type="EMBL" id="KIW12751.1"/>
    </source>
</evidence>
<dbReference type="AlphaFoldDB" id="A0A0D1YCS5"/>
<dbReference type="Proteomes" id="UP000053328">
    <property type="component" value="Unassembled WGS sequence"/>
</dbReference>
<proteinExistence type="inferred from homology"/>
<evidence type="ECO:0000256" key="4">
    <source>
        <dbReference type="ARBA" id="ARBA00022833"/>
    </source>
</evidence>
<sequence length="366" mass="40849">MAFPEQPPHLHIPDSPNTVKVSVINTACWMSNFPMWTFLEPLMPGHHEMKAGSYAFLIEHAKSGSKYDTLLFDLGVRHDWETNSPPAFIAAIKEGKHSIEVKKDTATILSENGVNLADIGGIVWSHWHFDHTGNPGNFPGTTDLIVGPGFKANLTPGYPTITDSHIDERLWADRELREINFVEEGKGLKIGKFDALDLYEDGSFYLLSTPGHTVGHLSALARTTADPPTFIFMGGDIAHHGGEFRPTPYLPLPANIHLHPVKEPLLSCPGEIFVALHPKKSRTEPFNNPTTAPGSWHYNPQEATLTIEKLTEFDAYEHIFPVIAHDNSLLDVVDFYPKSANDWLAKGWKQKSLWGFLSDYEVVNKK</sequence>
<dbReference type="GO" id="GO:0046872">
    <property type="term" value="F:metal ion binding"/>
    <property type="evidence" value="ECO:0007669"/>
    <property type="project" value="UniProtKB-KW"/>
</dbReference>
<accession>A0A0D1YCS5</accession>
<organism evidence="5 6">
    <name type="scientific">Exophiala spinifera</name>
    <dbReference type="NCBI Taxonomy" id="91928"/>
    <lineage>
        <taxon>Eukaryota</taxon>
        <taxon>Fungi</taxon>
        <taxon>Dikarya</taxon>
        <taxon>Ascomycota</taxon>
        <taxon>Pezizomycotina</taxon>
        <taxon>Eurotiomycetes</taxon>
        <taxon>Chaetothyriomycetidae</taxon>
        <taxon>Chaetothyriales</taxon>
        <taxon>Herpotrichiellaceae</taxon>
        <taxon>Exophiala</taxon>
    </lineage>
</organism>
<evidence type="ECO:0000256" key="2">
    <source>
        <dbReference type="ARBA" id="ARBA00022723"/>
    </source>
</evidence>
<dbReference type="OrthoDB" id="10250730at2759"/>
<dbReference type="PANTHER" id="PTHR42978:SF5">
    <property type="entry name" value="METALLO-BETA-LACTAMASE DOMAIN-CONTAINING PROTEIN"/>
    <property type="match status" value="1"/>
</dbReference>
<evidence type="ECO:0000256" key="3">
    <source>
        <dbReference type="ARBA" id="ARBA00022801"/>
    </source>
</evidence>
<dbReference type="VEuPathDB" id="FungiDB:PV08_07937"/>
<evidence type="ECO:0000313" key="6">
    <source>
        <dbReference type="Proteomes" id="UP000053328"/>
    </source>
</evidence>
<dbReference type="Gene3D" id="3.60.15.10">
    <property type="entry name" value="Ribonuclease Z/Hydroxyacylglutathione hydrolase-like"/>
    <property type="match status" value="1"/>
</dbReference>
<dbReference type="STRING" id="91928.A0A0D1YCS5"/>
<gene>
    <name evidence="5" type="ORF">PV08_07937</name>
</gene>
<comment type="similarity">
    <text evidence="1">Belongs to the metallo-beta-lactamase superfamily.</text>
</comment>
<dbReference type="PANTHER" id="PTHR42978">
    <property type="entry name" value="QUORUM-QUENCHING LACTONASE YTNP-RELATED-RELATED"/>
    <property type="match status" value="1"/>
</dbReference>
<dbReference type="RefSeq" id="XP_016232967.1">
    <property type="nucleotide sequence ID" value="XM_016382264.1"/>
</dbReference>
<dbReference type="EMBL" id="KN847497">
    <property type="protein sequence ID" value="KIW12751.1"/>
    <property type="molecule type" value="Genomic_DNA"/>
</dbReference>
<dbReference type="InterPro" id="IPR036866">
    <property type="entry name" value="RibonucZ/Hydroxyglut_hydro"/>
</dbReference>
<dbReference type="HOGENOM" id="CLU_030571_1_0_1"/>
<dbReference type="InterPro" id="IPR051013">
    <property type="entry name" value="MBL_superfamily_lactonases"/>
</dbReference>
<keyword evidence="4" id="KW-0862">Zinc</keyword>
<dbReference type="SUPFAM" id="SSF56281">
    <property type="entry name" value="Metallo-hydrolase/oxidoreductase"/>
    <property type="match status" value="1"/>
</dbReference>
<dbReference type="GeneID" id="27335020"/>
<evidence type="ECO:0000256" key="1">
    <source>
        <dbReference type="ARBA" id="ARBA00007749"/>
    </source>
</evidence>
<dbReference type="CDD" id="cd07730">
    <property type="entry name" value="metallo-hydrolase-like_MBL-fold"/>
    <property type="match status" value="1"/>
</dbReference>
<dbReference type="GO" id="GO:0016787">
    <property type="term" value="F:hydrolase activity"/>
    <property type="evidence" value="ECO:0007669"/>
    <property type="project" value="UniProtKB-KW"/>
</dbReference>
<reference evidence="5 6" key="1">
    <citation type="submission" date="2015-01" db="EMBL/GenBank/DDBJ databases">
        <title>The Genome Sequence of Exophiala spinifera CBS89968.</title>
        <authorList>
            <consortium name="The Broad Institute Genomics Platform"/>
            <person name="Cuomo C."/>
            <person name="de Hoog S."/>
            <person name="Gorbushina A."/>
            <person name="Stielow B."/>
            <person name="Teixiera M."/>
            <person name="Abouelleil A."/>
            <person name="Chapman S.B."/>
            <person name="Priest M."/>
            <person name="Young S.K."/>
            <person name="Wortman J."/>
            <person name="Nusbaum C."/>
            <person name="Birren B."/>
        </authorList>
    </citation>
    <scope>NUCLEOTIDE SEQUENCE [LARGE SCALE GENOMIC DNA]</scope>
    <source>
        <strain evidence="5 6">CBS 89968</strain>
    </source>
</reference>
<name>A0A0D1YCS5_9EURO</name>
<keyword evidence="6" id="KW-1185">Reference proteome</keyword>